<dbReference type="Gene3D" id="2.30.30.40">
    <property type="entry name" value="SH3 Domains"/>
    <property type="match status" value="1"/>
</dbReference>
<protein>
    <submittedName>
        <fullName evidence="3">SH3 domain-containing protein</fullName>
    </submittedName>
</protein>
<organism evidence="3 4">
    <name type="scientific">Desulfonispora thiosulfatigenes DSM 11270</name>
    <dbReference type="NCBI Taxonomy" id="656914"/>
    <lineage>
        <taxon>Bacteria</taxon>
        <taxon>Bacillati</taxon>
        <taxon>Bacillota</taxon>
        <taxon>Clostridia</taxon>
        <taxon>Eubacteriales</taxon>
        <taxon>Peptococcaceae</taxon>
        <taxon>Desulfonispora</taxon>
    </lineage>
</organism>
<gene>
    <name evidence="3" type="ORF">SAMN00017405_0483</name>
</gene>
<keyword evidence="4" id="KW-1185">Reference proteome</keyword>
<proteinExistence type="predicted"/>
<evidence type="ECO:0000259" key="2">
    <source>
        <dbReference type="PROSITE" id="PS51781"/>
    </source>
</evidence>
<dbReference type="STRING" id="656914.SAMN00017405_0483"/>
<dbReference type="RefSeq" id="WP_084052875.1">
    <property type="nucleotide sequence ID" value="NZ_FWWT01000016.1"/>
</dbReference>
<dbReference type="SMART" id="SM00287">
    <property type="entry name" value="SH3b"/>
    <property type="match status" value="1"/>
</dbReference>
<dbReference type="AlphaFoldDB" id="A0A1W1V5C0"/>
<feature type="domain" description="SH3b" evidence="2">
    <location>
        <begin position="155"/>
        <end position="218"/>
    </location>
</feature>
<feature type="compositionally biased region" description="Basic and acidic residues" evidence="1">
    <location>
        <begin position="113"/>
        <end position="139"/>
    </location>
</feature>
<dbReference type="Proteomes" id="UP000192731">
    <property type="component" value="Unassembled WGS sequence"/>
</dbReference>
<reference evidence="3 4" key="1">
    <citation type="submission" date="2017-04" db="EMBL/GenBank/DDBJ databases">
        <authorList>
            <person name="Afonso C.L."/>
            <person name="Miller P.J."/>
            <person name="Scott M.A."/>
            <person name="Spackman E."/>
            <person name="Goraichik I."/>
            <person name="Dimitrov K.M."/>
            <person name="Suarez D.L."/>
            <person name="Swayne D.E."/>
        </authorList>
    </citation>
    <scope>NUCLEOTIDE SEQUENCE [LARGE SCALE GENOMIC DNA]</scope>
    <source>
        <strain evidence="3 4">DSM 11270</strain>
    </source>
</reference>
<feature type="region of interest" description="Disordered" evidence="1">
    <location>
        <begin position="100"/>
        <end position="139"/>
    </location>
</feature>
<evidence type="ECO:0000313" key="4">
    <source>
        <dbReference type="Proteomes" id="UP000192731"/>
    </source>
</evidence>
<dbReference type="InterPro" id="IPR003646">
    <property type="entry name" value="SH3-like_bac-type"/>
</dbReference>
<dbReference type="EMBL" id="FWWT01000016">
    <property type="protein sequence ID" value="SMB88493.1"/>
    <property type="molecule type" value="Genomic_DNA"/>
</dbReference>
<name>A0A1W1V5C0_DESTI</name>
<dbReference type="OrthoDB" id="2081488at2"/>
<evidence type="ECO:0000256" key="1">
    <source>
        <dbReference type="SAM" id="MobiDB-lite"/>
    </source>
</evidence>
<accession>A0A1W1V5C0</accession>
<evidence type="ECO:0000313" key="3">
    <source>
        <dbReference type="EMBL" id="SMB88493.1"/>
    </source>
</evidence>
<dbReference type="Pfam" id="PF08239">
    <property type="entry name" value="SH3_3"/>
    <property type="match status" value="1"/>
</dbReference>
<sequence length="220" mass="24913">MRPKLIVPALILTLLAGIYIGHSKINEQSQEVFSFNFLTSAFKETQTANKVAAMTNINDQILILKAEVGLLKEELSRATGKQIASITPDILEKMENQVNEEPISEDPANVKPTNEKPVNEEPVKKEPAKKPVTENKKPPEDIKEIPIEEIKQKPQKAQIIQKNTYVNMRSGPSEKYDIITKIYPDQEFSIVTKQNSWYQIKLQDGKTGWVASWIVKVKSE</sequence>
<dbReference type="PROSITE" id="PS51781">
    <property type="entry name" value="SH3B"/>
    <property type="match status" value="1"/>
</dbReference>